<name>A0ABW9I7E4_9ACTN</name>
<gene>
    <name evidence="1" type="ORF">ACKI18_48200</name>
</gene>
<reference evidence="1 2" key="1">
    <citation type="submission" date="2024-12" db="EMBL/GenBank/DDBJ databases">
        <title>Forecasting of Potato common scab and diversities of Pathogenic streptomyces spp. in china.</title>
        <authorList>
            <person name="Handique U."/>
            <person name="Wu J."/>
        </authorList>
    </citation>
    <scope>NUCLEOTIDE SEQUENCE [LARGE SCALE GENOMIC DNA]</scope>
    <source>
        <strain evidence="1 2">ZRIMU1530</strain>
    </source>
</reference>
<keyword evidence="2" id="KW-1185">Reference proteome</keyword>
<comment type="caution">
    <text evidence="1">The sequence shown here is derived from an EMBL/GenBank/DDBJ whole genome shotgun (WGS) entry which is preliminary data.</text>
</comment>
<evidence type="ECO:0000313" key="2">
    <source>
        <dbReference type="Proteomes" id="UP001631957"/>
    </source>
</evidence>
<sequence>MDLVLGKPVDLDELLAVIETALAGTPEIAAPRPQAAGNEAEPDFDPAVMAALMARFGRNGLAELIG</sequence>
<protein>
    <submittedName>
        <fullName evidence="1">Uncharacterized protein</fullName>
    </submittedName>
</protein>
<feature type="non-terminal residue" evidence="1">
    <location>
        <position position="66"/>
    </location>
</feature>
<proteinExistence type="predicted"/>
<evidence type="ECO:0000313" key="1">
    <source>
        <dbReference type="EMBL" id="MFM9616267.1"/>
    </source>
</evidence>
<dbReference type="EMBL" id="JBJVNI010000391">
    <property type="protein sequence ID" value="MFM9616267.1"/>
    <property type="molecule type" value="Genomic_DNA"/>
</dbReference>
<dbReference type="Proteomes" id="UP001631957">
    <property type="component" value="Unassembled WGS sequence"/>
</dbReference>
<accession>A0ABW9I7E4</accession>
<dbReference type="RefSeq" id="WP_409135054.1">
    <property type="nucleotide sequence ID" value="NZ_JBJVNI010000391.1"/>
</dbReference>
<organism evidence="1 2">
    <name type="scientific">Streptomyces niveiscabiei</name>
    <dbReference type="NCBI Taxonomy" id="164115"/>
    <lineage>
        <taxon>Bacteria</taxon>
        <taxon>Bacillati</taxon>
        <taxon>Actinomycetota</taxon>
        <taxon>Actinomycetes</taxon>
        <taxon>Kitasatosporales</taxon>
        <taxon>Streptomycetaceae</taxon>
        <taxon>Streptomyces</taxon>
    </lineage>
</organism>